<dbReference type="KEGG" id="gps:C427_2089"/>
<dbReference type="eggNOG" id="COG0456">
    <property type="taxonomic scope" value="Bacteria"/>
</dbReference>
<dbReference type="InterPro" id="IPR000182">
    <property type="entry name" value="GNAT_dom"/>
</dbReference>
<dbReference type="InterPro" id="IPR016181">
    <property type="entry name" value="Acyl_CoA_acyltransferase"/>
</dbReference>
<feature type="domain" description="N-acetyltransferase" evidence="1">
    <location>
        <begin position="172"/>
        <end position="321"/>
    </location>
</feature>
<dbReference type="Proteomes" id="UP000011864">
    <property type="component" value="Chromosome"/>
</dbReference>
<reference evidence="2 3" key="1">
    <citation type="journal article" date="2013" name="Genome Announc.">
        <title>Complete Genome Sequence of Glaciecola psychrophila Strain 170T.</title>
        <authorList>
            <person name="Yin J."/>
            <person name="Chen J."/>
            <person name="Liu G."/>
            <person name="Yu Y."/>
            <person name="Song L."/>
            <person name="Wang X."/>
            <person name="Qu X."/>
        </authorList>
    </citation>
    <scope>NUCLEOTIDE SEQUENCE [LARGE SCALE GENOMIC DNA]</scope>
    <source>
        <strain evidence="2 3">170</strain>
    </source>
</reference>
<dbReference type="SUPFAM" id="SSF55729">
    <property type="entry name" value="Acyl-CoA N-acyltransferases (Nat)"/>
    <property type="match status" value="1"/>
</dbReference>
<proteinExistence type="predicted"/>
<organism evidence="2 3">
    <name type="scientific">Paraglaciecola psychrophila 170</name>
    <dbReference type="NCBI Taxonomy" id="1129794"/>
    <lineage>
        <taxon>Bacteria</taxon>
        <taxon>Pseudomonadati</taxon>
        <taxon>Pseudomonadota</taxon>
        <taxon>Gammaproteobacteria</taxon>
        <taxon>Alteromonadales</taxon>
        <taxon>Alteromonadaceae</taxon>
        <taxon>Paraglaciecola</taxon>
    </lineage>
</organism>
<dbReference type="GO" id="GO:0016747">
    <property type="term" value="F:acyltransferase activity, transferring groups other than amino-acyl groups"/>
    <property type="evidence" value="ECO:0007669"/>
    <property type="project" value="InterPro"/>
</dbReference>
<dbReference type="InterPro" id="IPR036388">
    <property type="entry name" value="WH-like_DNA-bd_sf"/>
</dbReference>
<dbReference type="InterPro" id="IPR000835">
    <property type="entry name" value="HTH_MarR-typ"/>
</dbReference>
<dbReference type="Gene3D" id="1.10.10.10">
    <property type="entry name" value="Winged helix-like DNA-binding domain superfamily/Winged helix DNA-binding domain"/>
    <property type="match status" value="1"/>
</dbReference>
<dbReference type="AlphaFoldDB" id="K7AZB3"/>
<dbReference type="GO" id="GO:0003700">
    <property type="term" value="F:DNA-binding transcription factor activity"/>
    <property type="evidence" value="ECO:0007669"/>
    <property type="project" value="InterPro"/>
</dbReference>
<dbReference type="eggNOG" id="COG1846">
    <property type="taxonomic scope" value="Bacteria"/>
</dbReference>
<dbReference type="RefSeq" id="WP_007643427.1">
    <property type="nucleotide sequence ID" value="NC_020514.1"/>
</dbReference>
<dbReference type="SUPFAM" id="SSF46785">
    <property type="entry name" value="Winged helix' DNA-binding domain"/>
    <property type="match status" value="1"/>
</dbReference>
<dbReference type="EMBL" id="CP003837">
    <property type="protein sequence ID" value="AGH44198.1"/>
    <property type="molecule type" value="Genomic_DNA"/>
</dbReference>
<name>K7AZB3_9ALTE</name>
<keyword evidence="3" id="KW-1185">Reference proteome</keyword>
<dbReference type="InterPro" id="IPR036390">
    <property type="entry name" value="WH_DNA-bd_sf"/>
</dbReference>
<dbReference type="PATRIC" id="fig|1129794.4.peg.2067"/>
<dbReference type="SMART" id="SM00347">
    <property type="entry name" value="HTH_MARR"/>
    <property type="match status" value="1"/>
</dbReference>
<dbReference type="InterPro" id="IPR039422">
    <property type="entry name" value="MarR/SlyA-like"/>
</dbReference>
<dbReference type="PANTHER" id="PTHR33164:SF43">
    <property type="entry name" value="HTH-TYPE TRANSCRIPTIONAL REPRESSOR YETL"/>
    <property type="match status" value="1"/>
</dbReference>
<dbReference type="STRING" id="1129794.C427_2089"/>
<protein>
    <recommendedName>
        <fullName evidence="1">N-acetyltransferase domain-containing protein</fullName>
    </recommendedName>
</protein>
<evidence type="ECO:0000313" key="3">
    <source>
        <dbReference type="Proteomes" id="UP000011864"/>
    </source>
</evidence>
<dbReference type="PROSITE" id="PS51186">
    <property type="entry name" value="GNAT"/>
    <property type="match status" value="1"/>
</dbReference>
<dbReference type="Gene3D" id="3.40.630.30">
    <property type="match status" value="1"/>
</dbReference>
<evidence type="ECO:0000259" key="1">
    <source>
        <dbReference type="PROSITE" id="PS51186"/>
    </source>
</evidence>
<dbReference type="GO" id="GO:0006950">
    <property type="term" value="P:response to stress"/>
    <property type="evidence" value="ECO:0007669"/>
    <property type="project" value="TreeGrafter"/>
</dbReference>
<accession>K7AZB3</accession>
<sequence length="340" mass="38752">MQQDFLNELAELALGSRLKRISERMLASASDVYQEFGMNINPKWFTLMALLDVKDSNKQSLTIVEASSLLGLSQPALSQFCKELQNEKLIMIIKDPADSRKRVLSLTPKGREQVKELKPIWKAVQQAATDLCTEHNNDFYRSLLLLEKSFSRESLLIRTRRYINQTAMQTQVVIKPFEPALAHHFETINKEWIDEMFVLETIDKQVLEDPQSHIIDKGGKIWFAEHPTLGIVGTCAFWNKGDNSFELTKMGVLKSARGLKVGEILLQHVLSEAQSLSIKKLFLLTNAKCESAIHLYEKNGFVHDKTVMQEYGQNYARCNVAMLSKAFITDETNPIPKQSF</sequence>
<dbReference type="Pfam" id="PF13508">
    <property type="entry name" value="Acetyltransf_7"/>
    <property type="match status" value="1"/>
</dbReference>
<dbReference type="PANTHER" id="PTHR33164">
    <property type="entry name" value="TRANSCRIPTIONAL REGULATOR, MARR FAMILY"/>
    <property type="match status" value="1"/>
</dbReference>
<gene>
    <name evidence="2" type="ORF">C427_2089</name>
</gene>
<dbReference type="CDD" id="cd04301">
    <property type="entry name" value="NAT_SF"/>
    <property type="match status" value="1"/>
</dbReference>
<dbReference type="OrthoDB" id="1431064at2"/>
<evidence type="ECO:0000313" key="2">
    <source>
        <dbReference type="EMBL" id="AGH44198.1"/>
    </source>
</evidence>
<dbReference type="HOGENOM" id="CLU_069593_0_0_6"/>